<dbReference type="Proteomes" id="UP000821837">
    <property type="component" value="Unassembled WGS sequence"/>
</dbReference>
<reference evidence="1" key="1">
    <citation type="journal article" date="2020" name="Cell">
        <title>Large-Scale Comparative Analyses of Tick Genomes Elucidate Their Genetic Diversity and Vector Capacities.</title>
        <authorList>
            <consortium name="Tick Genome and Microbiome Consortium (TIGMIC)"/>
            <person name="Jia N."/>
            <person name="Wang J."/>
            <person name="Shi W."/>
            <person name="Du L."/>
            <person name="Sun Y."/>
            <person name="Zhan W."/>
            <person name="Jiang J.F."/>
            <person name="Wang Q."/>
            <person name="Zhang B."/>
            <person name="Ji P."/>
            <person name="Bell-Sakyi L."/>
            <person name="Cui X.M."/>
            <person name="Yuan T.T."/>
            <person name="Jiang B.G."/>
            <person name="Yang W.F."/>
            <person name="Lam T.T."/>
            <person name="Chang Q.C."/>
            <person name="Ding S.J."/>
            <person name="Wang X.J."/>
            <person name="Zhu J.G."/>
            <person name="Ruan X.D."/>
            <person name="Zhao L."/>
            <person name="Wei J.T."/>
            <person name="Ye R.Z."/>
            <person name="Que T.C."/>
            <person name="Du C.H."/>
            <person name="Zhou Y.H."/>
            <person name="Cheng J.X."/>
            <person name="Dai P.F."/>
            <person name="Guo W.B."/>
            <person name="Han X.H."/>
            <person name="Huang E.J."/>
            <person name="Li L.F."/>
            <person name="Wei W."/>
            <person name="Gao Y.C."/>
            <person name="Liu J.Z."/>
            <person name="Shao H.Z."/>
            <person name="Wang X."/>
            <person name="Wang C.C."/>
            <person name="Yang T.C."/>
            <person name="Huo Q.B."/>
            <person name="Li W."/>
            <person name="Chen H.Y."/>
            <person name="Chen S.E."/>
            <person name="Zhou L.G."/>
            <person name="Ni X.B."/>
            <person name="Tian J.H."/>
            <person name="Sheng Y."/>
            <person name="Liu T."/>
            <person name="Pan Y.S."/>
            <person name="Xia L.Y."/>
            <person name="Li J."/>
            <person name="Zhao F."/>
            <person name="Cao W.C."/>
        </authorList>
    </citation>
    <scope>NUCLEOTIDE SEQUENCE</scope>
    <source>
        <strain evidence="1">Rsan-2018</strain>
    </source>
</reference>
<dbReference type="AlphaFoldDB" id="A0A9D4PBT6"/>
<accession>A0A9D4PBT6</accession>
<name>A0A9D4PBT6_RHISA</name>
<gene>
    <name evidence="1" type="ORF">HPB52_002515</name>
</gene>
<sequence length="82" mass="9043">MVDGETPGEHVDALLVGMGGGRMGVTPHLRNFSRISYFLCEHHDEDRVFDISHAECSVIKHVKDALHAIRVGRTDGKGCDSR</sequence>
<keyword evidence="2" id="KW-1185">Reference proteome</keyword>
<dbReference type="EMBL" id="JABSTV010001255">
    <property type="protein sequence ID" value="KAH7934971.1"/>
    <property type="molecule type" value="Genomic_DNA"/>
</dbReference>
<proteinExistence type="predicted"/>
<comment type="caution">
    <text evidence="1">The sequence shown here is derived from an EMBL/GenBank/DDBJ whole genome shotgun (WGS) entry which is preliminary data.</text>
</comment>
<organism evidence="1 2">
    <name type="scientific">Rhipicephalus sanguineus</name>
    <name type="common">Brown dog tick</name>
    <name type="synonym">Ixodes sanguineus</name>
    <dbReference type="NCBI Taxonomy" id="34632"/>
    <lineage>
        <taxon>Eukaryota</taxon>
        <taxon>Metazoa</taxon>
        <taxon>Ecdysozoa</taxon>
        <taxon>Arthropoda</taxon>
        <taxon>Chelicerata</taxon>
        <taxon>Arachnida</taxon>
        <taxon>Acari</taxon>
        <taxon>Parasitiformes</taxon>
        <taxon>Ixodida</taxon>
        <taxon>Ixodoidea</taxon>
        <taxon>Ixodidae</taxon>
        <taxon>Rhipicephalinae</taxon>
        <taxon>Rhipicephalus</taxon>
        <taxon>Rhipicephalus</taxon>
    </lineage>
</organism>
<protein>
    <submittedName>
        <fullName evidence="1">Uncharacterized protein</fullName>
    </submittedName>
</protein>
<evidence type="ECO:0000313" key="1">
    <source>
        <dbReference type="EMBL" id="KAH7934971.1"/>
    </source>
</evidence>
<reference evidence="1" key="2">
    <citation type="submission" date="2021-09" db="EMBL/GenBank/DDBJ databases">
        <authorList>
            <person name="Jia N."/>
            <person name="Wang J."/>
            <person name="Shi W."/>
            <person name="Du L."/>
            <person name="Sun Y."/>
            <person name="Zhan W."/>
            <person name="Jiang J."/>
            <person name="Wang Q."/>
            <person name="Zhang B."/>
            <person name="Ji P."/>
            <person name="Sakyi L.B."/>
            <person name="Cui X."/>
            <person name="Yuan T."/>
            <person name="Jiang B."/>
            <person name="Yang W."/>
            <person name="Lam T.T.-Y."/>
            <person name="Chang Q."/>
            <person name="Ding S."/>
            <person name="Wang X."/>
            <person name="Zhu J."/>
            <person name="Ruan X."/>
            <person name="Zhao L."/>
            <person name="Wei J."/>
            <person name="Que T."/>
            <person name="Du C."/>
            <person name="Cheng J."/>
            <person name="Dai P."/>
            <person name="Han X."/>
            <person name="Huang E."/>
            <person name="Gao Y."/>
            <person name="Liu J."/>
            <person name="Shao H."/>
            <person name="Ye R."/>
            <person name="Li L."/>
            <person name="Wei W."/>
            <person name="Wang X."/>
            <person name="Wang C."/>
            <person name="Huo Q."/>
            <person name="Li W."/>
            <person name="Guo W."/>
            <person name="Chen H."/>
            <person name="Chen S."/>
            <person name="Zhou L."/>
            <person name="Zhou L."/>
            <person name="Ni X."/>
            <person name="Tian J."/>
            <person name="Zhou Y."/>
            <person name="Sheng Y."/>
            <person name="Liu T."/>
            <person name="Pan Y."/>
            <person name="Xia L."/>
            <person name="Li J."/>
            <person name="Zhao F."/>
            <person name="Cao W."/>
        </authorList>
    </citation>
    <scope>NUCLEOTIDE SEQUENCE</scope>
    <source>
        <strain evidence="1">Rsan-2018</strain>
        <tissue evidence="1">Larvae</tissue>
    </source>
</reference>
<evidence type="ECO:0000313" key="2">
    <source>
        <dbReference type="Proteomes" id="UP000821837"/>
    </source>
</evidence>